<accession>A0A7N0UV69</accession>
<dbReference type="PIRSF" id="PIRSF002674">
    <property type="entry name" value="VSP"/>
    <property type="match status" value="1"/>
</dbReference>
<proteinExistence type="inferred from homology"/>
<dbReference type="NCBIfam" id="TIGR01675">
    <property type="entry name" value="plant-AP"/>
    <property type="match status" value="1"/>
</dbReference>
<dbReference type="Gramene" id="Kaladp0082s0145.1.v1.1">
    <property type="protein sequence ID" value="Kaladp0082s0145.1.v1.1"/>
    <property type="gene ID" value="Kaladp0082s0145.v1.1"/>
</dbReference>
<evidence type="ECO:0000256" key="2">
    <source>
        <dbReference type="ARBA" id="ARBA00023180"/>
    </source>
</evidence>
<keyword evidence="2" id="KW-0325">Glycoprotein</keyword>
<dbReference type="AlphaFoldDB" id="A0A7N0UV69"/>
<dbReference type="PANTHER" id="PTHR31284:SF24">
    <property type="entry name" value="ACID PHOSPHATASE"/>
    <property type="match status" value="1"/>
</dbReference>
<dbReference type="Gene3D" id="3.40.50.1000">
    <property type="entry name" value="HAD superfamily/HAD-like"/>
    <property type="match status" value="1"/>
</dbReference>
<evidence type="ECO:0000256" key="3">
    <source>
        <dbReference type="PIRNR" id="PIRNR002674"/>
    </source>
</evidence>
<dbReference type="InterPro" id="IPR036412">
    <property type="entry name" value="HAD-like_sf"/>
</dbReference>
<dbReference type="InterPro" id="IPR023214">
    <property type="entry name" value="HAD_sf"/>
</dbReference>
<dbReference type="InterPro" id="IPR010028">
    <property type="entry name" value="Acid_phosphatase_pln"/>
</dbReference>
<protein>
    <recommendedName>
        <fullName evidence="6">Acid phosphatase 1</fullName>
    </recommendedName>
</protein>
<dbReference type="InterPro" id="IPR005519">
    <property type="entry name" value="Acid_phosphat_B-like"/>
</dbReference>
<dbReference type="CDD" id="cd07535">
    <property type="entry name" value="HAD_VSP"/>
    <property type="match status" value="1"/>
</dbReference>
<dbReference type="SUPFAM" id="SSF56784">
    <property type="entry name" value="HAD-like"/>
    <property type="match status" value="1"/>
</dbReference>
<name>A0A7N0UV69_KALFE</name>
<dbReference type="Proteomes" id="UP000594263">
    <property type="component" value="Unplaced"/>
</dbReference>
<dbReference type="GO" id="GO:0003993">
    <property type="term" value="F:acid phosphatase activity"/>
    <property type="evidence" value="ECO:0007669"/>
    <property type="project" value="InterPro"/>
</dbReference>
<comment type="similarity">
    <text evidence="3">Belongs to the APS1/VSP family.</text>
</comment>
<sequence length="278" mass="31100">MSSGLLKPQLISDLIDSKMKGGVGVALSLALVSLSVGAAVADWNIMAQNRKMRPDGLQISLKNYCESWRMNVELHNIRDFEVVPEECTDYIGKYVKSTQFAVDSERTVEECLVHLSTSCSLKNDGKDAWIFDIDDTLLSTLPYYKKHNFGGEKLNLTSLEEWKRQSKAPALAHSLQLFNELKSRGIQIFLISARSEKLRSATIDNLVDVGIHGWTGLILRGDENECKDVLTFKAAARKELLGKGYRLWGIVGDQWSSILGTPTAKRTFKLPNPLYYVA</sequence>
<keyword evidence="5" id="KW-1185">Reference proteome</keyword>
<dbReference type="PANTHER" id="PTHR31284">
    <property type="entry name" value="ACID PHOSPHATASE-LIKE PROTEIN"/>
    <property type="match status" value="1"/>
</dbReference>
<evidence type="ECO:0000313" key="5">
    <source>
        <dbReference type="Proteomes" id="UP000594263"/>
    </source>
</evidence>
<dbReference type="InterPro" id="IPR014403">
    <property type="entry name" value="APS1/VSP"/>
</dbReference>
<dbReference type="Pfam" id="PF03767">
    <property type="entry name" value="Acid_phosphat_B"/>
    <property type="match status" value="1"/>
</dbReference>
<organism evidence="4 5">
    <name type="scientific">Kalanchoe fedtschenkoi</name>
    <name type="common">Lavender scallops</name>
    <name type="synonym">South American air plant</name>
    <dbReference type="NCBI Taxonomy" id="63787"/>
    <lineage>
        <taxon>Eukaryota</taxon>
        <taxon>Viridiplantae</taxon>
        <taxon>Streptophyta</taxon>
        <taxon>Embryophyta</taxon>
        <taxon>Tracheophyta</taxon>
        <taxon>Spermatophyta</taxon>
        <taxon>Magnoliopsida</taxon>
        <taxon>eudicotyledons</taxon>
        <taxon>Gunneridae</taxon>
        <taxon>Pentapetalae</taxon>
        <taxon>Saxifragales</taxon>
        <taxon>Crassulaceae</taxon>
        <taxon>Kalanchoe</taxon>
    </lineage>
</organism>
<dbReference type="EnsemblPlants" id="Kaladp0082s0145.1.v1.1">
    <property type="protein sequence ID" value="Kaladp0082s0145.1.v1.1"/>
    <property type="gene ID" value="Kaladp0082s0145.v1.1"/>
</dbReference>
<dbReference type="OMA" id="PNLNGYC"/>
<evidence type="ECO:0000256" key="1">
    <source>
        <dbReference type="ARBA" id="ARBA00022729"/>
    </source>
</evidence>
<keyword evidence="1" id="KW-0732">Signal</keyword>
<evidence type="ECO:0000313" key="4">
    <source>
        <dbReference type="EnsemblPlants" id="Kaladp0082s0145.1.v1.1"/>
    </source>
</evidence>
<reference evidence="4" key="1">
    <citation type="submission" date="2021-01" db="UniProtKB">
        <authorList>
            <consortium name="EnsemblPlants"/>
        </authorList>
    </citation>
    <scope>IDENTIFICATION</scope>
</reference>
<evidence type="ECO:0008006" key="6">
    <source>
        <dbReference type="Google" id="ProtNLM"/>
    </source>
</evidence>